<feature type="compositionally biased region" description="Polar residues" evidence="1">
    <location>
        <begin position="40"/>
        <end position="55"/>
    </location>
</feature>
<organism evidence="3 4">
    <name type="scientific">Lepraria finkii</name>
    <dbReference type="NCBI Taxonomy" id="1340010"/>
    <lineage>
        <taxon>Eukaryota</taxon>
        <taxon>Fungi</taxon>
        <taxon>Dikarya</taxon>
        <taxon>Ascomycota</taxon>
        <taxon>Pezizomycotina</taxon>
        <taxon>Lecanoromycetes</taxon>
        <taxon>OSLEUM clade</taxon>
        <taxon>Lecanoromycetidae</taxon>
        <taxon>Lecanorales</taxon>
        <taxon>Lecanorineae</taxon>
        <taxon>Stereocaulaceae</taxon>
        <taxon>Lepraria</taxon>
    </lineage>
</organism>
<feature type="region of interest" description="Disordered" evidence="1">
    <location>
        <begin position="1"/>
        <end position="56"/>
    </location>
</feature>
<gene>
    <name evidence="3" type="ORF">ABVK25_009874</name>
</gene>
<feature type="compositionally biased region" description="Polar residues" evidence="1">
    <location>
        <begin position="1"/>
        <end position="22"/>
    </location>
</feature>
<protein>
    <recommendedName>
        <fullName evidence="2">C2H2-type domain-containing protein</fullName>
    </recommendedName>
</protein>
<keyword evidence="4" id="KW-1185">Reference proteome</keyword>
<feature type="compositionally biased region" description="Polar residues" evidence="1">
    <location>
        <begin position="632"/>
        <end position="642"/>
    </location>
</feature>
<dbReference type="EMBL" id="JBHFEH010000056">
    <property type="protein sequence ID" value="KAL2049890.1"/>
    <property type="molecule type" value="Genomic_DNA"/>
</dbReference>
<evidence type="ECO:0000259" key="2">
    <source>
        <dbReference type="PROSITE" id="PS00028"/>
    </source>
</evidence>
<accession>A0ABR4AX82</accession>
<feature type="region of interest" description="Disordered" evidence="1">
    <location>
        <begin position="626"/>
        <end position="670"/>
    </location>
</feature>
<evidence type="ECO:0000256" key="1">
    <source>
        <dbReference type="SAM" id="MobiDB-lite"/>
    </source>
</evidence>
<reference evidence="3 4" key="1">
    <citation type="submission" date="2024-09" db="EMBL/GenBank/DDBJ databases">
        <title>Rethinking Asexuality: The Enigmatic Case of Functional Sexual Genes in Lepraria (Stereocaulaceae).</title>
        <authorList>
            <person name="Doellman M."/>
            <person name="Sun Y."/>
            <person name="Barcenas-Pena A."/>
            <person name="Lumbsch H.T."/>
            <person name="Grewe F."/>
        </authorList>
    </citation>
    <scope>NUCLEOTIDE SEQUENCE [LARGE SCALE GENOMIC DNA]</scope>
    <source>
        <strain evidence="3 4">Grewe 0041</strain>
    </source>
</reference>
<feature type="region of interest" description="Disordered" evidence="1">
    <location>
        <begin position="546"/>
        <end position="581"/>
    </location>
</feature>
<feature type="region of interest" description="Disordered" evidence="1">
    <location>
        <begin position="134"/>
        <end position="211"/>
    </location>
</feature>
<feature type="compositionally biased region" description="Low complexity" evidence="1">
    <location>
        <begin position="157"/>
        <end position="195"/>
    </location>
</feature>
<evidence type="ECO:0000313" key="4">
    <source>
        <dbReference type="Proteomes" id="UP001590951"/>
    </source>
</evidence>
<feature type="compositionally biased region" description="Low complexity" evidence="1">
    <location>
        <begin position="23"/>
        <end position="39"/>
    </location>
</feature>
<comment type="caution">
    <text evidence="3">The sequence shown here is derived from an EMBL/GenBank/DDBJ whole genome shotgun (WGS) entry which is preliminary data.</text>
</comment>
<sequence>MVCPSSASKPMSTSQLVSTPATSASLSSEYPYLPPSSRSTDASTNERATSHSPSAEQRAAIGHLKAFDEGNILAWLTFLRSLQPGTQLRAGPPSPGCLTSQHLSALSTLKPCHDEEIKAWLDLALIPDNVSKHSASYASKRTPPKRSNGSSPRHTRQNSTRSSQRSSISSVGQCSLHSNGTSRSTPRSSLGSSSLLFDVPEGGPEDEESGHKHWCTHYEHPKPIGTCDAWKRHEREHEIVYRCMPFGAVENTAAGPECAFCGASNPSQSHLHQHHLLACTGTSRKPLTLSRRSNLVKHLTLHGIFGEKASSLADKWRYVSNKQSFSCGFCVKLFPTLSDRSSHIDNEHWKHGRDMSEWSLTNVIRGLLLQPEVKEVWQSYLALDTSFGESSFRWELPRAEGLQLKLELGEDSAIELATLAYQLGDYDSGALGQGVANPEIHQMDLDVSSLDGHHSARTARTPVTNPTISTTQQRKALRVQPISPCSNTEASRSDSPDGPSNYSTERIAIFNGPSTSGYSWNPSFSTAPFLNGTSHMILPQSSLHVPHPAASAANPELHHSFQPQNGEYPTPRGSPCVAQLPHPGVGYTNALPSPEKQQQQLQYNSWSNVFDRHESGKMLALRSPDGALVSSPMHSPSRQSIQKPLPPLPDPRKAHSFALRARSPMELDSD</sequence>
<dbReference type="Proteomes" id="UP001590951">
    <property type="component" value="Unassembled WGS sequence"/>
</dbReference>
<proteinExistence type="predicted"/>
<evidence type="ECO:0000313" key="3">
    <source>
        <dbReference type="EMBL" id="KAL2049890.1"/>
    </source>
</evidence>
<dbReference type="InterPro" id="IPR013087">
    <property type="entry name" value="Znf_C2H2_type"/>
</dbReference>
<feature type="compositionally biased region" description="Polar residues" evidence="1">
    <location>
        <begin position="134"/>
        <end position="152"/>
    </location>
</feature>
<name>A0ABR4AX82_9LECA</name>
<feature type="compositionally biased region" description="Polar residues" evidence="1">
    <location>
        <begin position="461"/>
        <end position="474"/>
    </location>
</feature>
<feature type="domain" description="C2H2-type" evidence="2">
    <location>
        <begin position="327"/>
        <end position="348"/>
    </location>
</feature>
<dbReference type="PROSITE" id="PS00028">
    <property type="entry name" value="ZINC_FINGER_C2H2_1"/>
    <property type="match status" value="1"/>
</dbReference>
<feature type="region of interest" description="Disordered" evidence="1">
    <location>
        <begin position="449"/>
        <end position="505"/>
    </location>
</feature>